<proteinExistence type="predicted"/>
<dbReference type="EMBL" id="JAUIZM010000005">
    <property type="protein sequence ID" value="KAK1382225.1"/>
    <property type="molecule type" value="Genomic_DNA"/>
</dbReference>
<evidence type="ECO:0000313" key="5">
    <source>
        <dbReference type="Proteomes" id="UP001237642"/>
    </source>
</evidence>
<protein>
    <submittedName>
        <fullName evidence="4">Uncharacterized protein</fullName>
    </submittedName>
</protein>
<evidence type="ECO:0000313" key="4">
    <source>
        <dbReference type="EMBL" id="KAK1382225.1"/>
    </source>
</evidence>
<reference evidence="4" key="1">
    <citation type="submission" date="2023-02" db="EMBL/GenBank/DDBJ databases">
        <title>Genome of toxic invasive species Heracleum sosnowskyi carries increased number of genes despite the absence of recent whole-genome duplications.</title>
        <authorList>
            <person name="Schelkunov M."/>
            <person name="Shtratnikova V."/>
            <person name="Makarenko M."/>
            <person name="Klepikova A."/>
            <person name="Omelchenko D."/>
            <person name="Novikova G."/>
            <person name="Obukhova E."/>
            <person name="Bogdanov V."/>
            <person name="Penin A."/>
            <person name="Logacheva M."/>
        </authorList>
    </citation>
    <scope>NUCLEOTIDE SEQUENCE</scope>
    <source>
        <strain evidence="4">Hsosn_3</strain>
        <tissue evidence="4">Leaf</tissue>
    </source>
</reference>
<keyword evidence="1" id="KW-0175">Coiled coil</keyword>
<feature type="coiled-coil region" evidence="1">
    <location>
        <begin position="63"/>
        <end position="167"/>
    </location>
</feature>
<gene>
    <name evidence="4" type="ORF">POM88_019960</name>
    <name evidence="3" type="ORF">POM88_051274</name>
</gene>
<reference evidence="4" key="2">
    <citation type="submission" date="2023-05" db="EMBL/GenBank/DDBJ databases">
        <authorList>
            <person name="Schelkunov M.I."/>
        </authorList>
    </citation>
    <scope>NUCLEOTIDE SEQUENCE</scope>
    <source>
        <strain evidence="4">Hsosn_3</strain>
        <tissue evidence="4">Leaf</tissue>
    </source>
</reference>
<accession>A0AAD8IE33</accession>
<dbReference type="EMBL" id="JAUIZM010000011">
    <property type="protein sequence ID" value="KAK1358018.1"/>
    <property type="molecule type" value="Genomic_DNA"/>
</dbReference>
<comment type="caution">
    <text evidence="4">The sequence shown here is derived from an EMBL/GenBank/DDBJ whole genome shotgun (WGS) entry which is preliminary data.</text>
</comment>
<sequence length="288" mass="32665">MLWQAKEEVQSEEVSYKSTEFKNQRKHAEQTEKTLSQKILLLQSESGRLDRVNNVSCKQTEENETLRAELEQMKASIRDTEKLLEEGAAERKTLESMAALLKMEAQNSLEELNVTRNAKDETKLMNENLQSELATVKGKINTFLVKEQDLQSKIKYLEKTVEILNQNAASYSVHECPKVAIHENYTIKSLGKRGVSDGHTNAESLVFVGGMKPLCEEVDRFKFSSLRKTMEEKLRGSEGSSPEQKLGMLATEGSRLQQKLGMIARICFVPNYNWGSAFIVRGRLLKSI</sequence>
<evidence type="ECO:0000256" key="2">
    <source>
        <dbReference type="SAM" id="MobiDB-lite"/>
    </source>
</evidence>
<feature type="compositionally biased region" description="Basic and acidic residues" evidence="2">
    <location>
        <begin position="19"/>
        <end position="32"/>
    </location>
</feature>
<evidence type="ECO:0000313" key="3">
    <source>
        <dbReference type="EMBL" id="KAK1358018.1"/>
    </source>
</evidence>
<dbReference type="Proteomes" id="UP001237642">
    <property type="component" value="Unassembled WGS sequence"/>
</dbReference>
<organism evidence="4 5">
    <name type="scientific">Heracleum sosnowskyi</name>
    <dbReference type="NCBI Taxonomy" id="360622"/>
    <lineage>
        <taxon>Eukaryota</taxon>
        <taxon>Viridiplantae</taxon>
        <taxon>Streptophyta</taxon>
        <taxon>Embryophyta</taxon>
        <taxon>Tracheophyta</taxon>
        <taxon>Spermatophyta</taxon>
        <taxon>Magnoliopsida</taxon>
        <taxon>eudicotyledons</taxon>
        <taxon>Gunneridae</taxon>
        <taxon>Pentapetalae</taxon>
        <taxon>asterids</taxon>
        <taxon>campanulids</taxon>
        <taxon>Apiales</taxon>
        <taxon>Apiaceae</taxon>
        <taxon>Apioideae</taxon>
        <taxon>apioid superclade</taxon>
        <taxon>Tordylieae</taxon>
        <taxon>Tordyliinae</taxon>
        <taxon>Heracleum</taxon>
    </lineage>
</organism>
<name>A0AAD8IE33_9APIA</name>
<evidence type="ECO:0000256" key="1">
    <source>
        <dbReference type="SAM" id="Coils"/>
    </source>
</evidence>
<dbReference type="AlphaFoldDB" id="A0AAD8IE33"/>
<feature type="region of interest" description="Disordered" evidence="2">
    <location>
        <begin position="1"/>
        <end position="33"/>
    </location>
</feature>
<keyword evidence="5" id="KW-1185">Reference proteome</keyword>